<organism evidence="1 2">
    <name type="scientific">Botryotinia fuckeliana (strain T4)</name>
    <name type="common">Noble rot fungus</name>
    <name type="synonym">Botrytis cinerea</name>
    <dbReference type="NCBI Taxonomy" id="999810"/>
    <lineage>
        <taxon>Eukaryota</taxon>
        <taxon>Fungi</taxon>
        <taxon>Dikarya</taxon>
        <taxon>Ascomycota</taxon>
        <taxon>Pezizomycotina</taxon>
        <taxon>Leotiomycetes</taxon>
        <taxon>Helotiales</taxon>
        <taxon>Sclerotiniaceae</taxon>
        <taxon>Botrytis</taxon>
    </lineage>
</organism>
<sequence length="79" mass="8822">MWTYTPLSEVVSSLYTYRTNNTLDRIDRKGLGQGNGDETIADRNADAGVDADAVAKDILPSRLPDEEVTMIWVPSFYQP</sequence>
<protein>
    <submittedName>
        <fullName evidence="1">Uncharacterized protein</fullName>
    </submittedName>
</protein>
<accession>G2Y4B0</accession>
<reference evidence="2" key="1">
    <citation type="journal article" date="2011" name="PLoS Genet.">
        <title>Genomic analysis of the necrotrophic fungal pathogens Sclerotinia sclerotiorum and Botrytis cinerea.</title>
        <authorList>
            <person name="Amselem J."/>
            <person name="Cuomo C.A."/>
            <person name="van Kan J.A."/>
            <person name="Viaud M."/>
            <person name="Benito E.P."/>
            <person name="Couloux A."/>
            <person name="Coutinho P.M."/>
            <person name="de Vries R.P."/>
            <person name="Dyer P.S."/>
            <person name="Fillinger S."/>
            <person name="Fournier E."/>
            <person name="Gout L."/>
            <person name="Hahn M."/>
            <person name="Kohn L."/>
            <person name="Lapalu N."/>
            <person name="Plummer K.M."/>
            <person name="Pradier J.M."/>
            <person name="Quevillon E."/>
            <person name="Sharon A."/>
            <person name="Simon A."/>
            <person name="ten Have A."/>
            <person name="Tudzynski B."/>
            <person name="Tudzynski P."/>
            <person name="Wincker P."/>
            <person name="Andrew M."/>
            <person name="Anthouard V."/>
            <person name="Beever R.E."/>
            <person name="Beffa R."/>
            <person name="Benoit I."/>
            <person name="Bouzid O."/>
            <person name="Brault B."/>
            <person name="Chen Z."/>
            <person name="Choquer M."/>
            <person name="Collemare J."/>
            <person name="Cotton P."/>
            <person name="Danchin E.G."/>
            <person name="Da Silva C."/>
            <person name="Gautier A."/>
            <person name="Giraud C."/>
            <person name="Giraud T."/>
            <person name="Gonzalez C."/>
            <person name="Grossetete S."/>
            <person name="Guldener U."/>
            <person name="Henrissat B."/>
            <person name="Howlett B.J."/>
            <person name="Kodira C."/>
            <person name="Kretschmer M."/>
            <person name="Lappartient A."/>
            <person name="Leroch M."/>
            <person name="Levis C."/>
            <person name="Mauceli E."/>
            <person name="Neuveglise C."/>
            <person name="Oeser B."/>
            <person name="Pearson M."/>
            <person name="Poulain J."/>
            <person name="Poussereau N."/>
            <person name="Quesneville H."/>
            <person name="Rascle C."/>
            <person name="Schumacher J."/>
            <person name="Segurens B."/>
            <person name="Sexton A."/>
            <person name="Silva E."/>
            <person name="Sirven C."/>
            <person name="Soanes D.M."/>
            <person name="Talbot N.J."/>
            <person name="Templeton M."/>
            <person name="Yandava C."/>
            <person name="Yarden O."/>
            <person name="Zeng Q."/>
            <person name="Rollins J.A."/>
            <person name="Lebrun M.H."/>
            <person name="Dickman M."/>
        </authorList>
    </citation>
    <scope>NUCLEOTIDE SEQUENCE [LARGE SCALE GENOMIC DNA]</scope>
    <source>
        <strain evidence="2">T4</strain>
    </source>
</reference>
<dbReference type="InParanoid" id="G2Y4B0"/>
<dbReference type="HOGENOM" id="CLU_2605751_0_0_1"/>
<evidence type="ECO:0000313" key="2">
    <source>
        <dbReference type="Proteomes" id="UP000008177"/>
    </source>
</evidence>
<gene>
    <name evidence="1" type="ORF">BofuT4_uP006590.1</name>
</gene>
<evidence type="ECO:0000313" key="1">
    <source>
        <dbReference type="EMBL" id="CCD47500.1"/>
    </source>
</evidence>
<dbReference type="EMBL" id="FQ790286">
    <property type="protein sequence ID" value="CCD47500.1"/>
    <property type="molecule type" value="Genomic_DNA"/>
</dbReference>
<dbReference type="AlphaFoldDB" id="G2Y4B0"/>
<name>G2Y4B0_BOTF4</name>
<proteinExistence type="predicted"/>
<dbReference type="Proteomes" id="UP000008177">
    <property type="component" value="Unplaced contigs"/>
</dbReference>